<keyword evidence="1" id="KW-1133">Transmembrane helix</keyword>
<dbReference type="Proteomes" id="UP000236724">
    <property type="component" value="Unassembled WGS sequence"/>
</dbReference>
<gene>
    <name evidence="2" type="ORF">MBHS_03766</name>
</gene>
<accession>A0A1H6FEV3</accession>
<keyword evidence="1" id="KW-0812">Transmembrane</keyword>
<name>A0A1H6FEV3_9GAMM</name>
<protein>
    <recommendedName>
        <fullName evidence="4">DUF4381 domain-containing protein</fullName>
    </recommendedName>
</protein>
<dbReference type="Pfam" id="PF14316">
    <property type="entry name" value="DUF4381"/>
    <property type="match status" value="1"/>
</dbReference>
<evidence type="ECO:0008006" key="4">
    <source>
        <dbReference type="Google" id="ProtNLM"/>
    </source>
</evidence>
<dbReference type="EMBL" id="FMSV02000542">
    <property type="protein sequence ID" value="SEH07879.1"/>
    <property type="molecule type" value="Genomic_DNA"/>
</dbReference>
<organism evidence="2 3">
    <name type="scientific">Candidatus Venteria ishoeyi</name>
    <dbReference type="NCBI Taxonomy" id="1899563"/>
    <lineage>
        <taxon>Bacteria</taxon>
        <taxon>Pseudomonadati</taxon>
        <taxon>Pseudomonadota</taxon>
        <taxon>Gammaproteobacteria</taxon>
        <taxon>Thiotrichales</taxon>
        <taxon>Thiotrichaceae</taxon>
        <taxon>Venteria</taxon>
    </lineage>
</organism>
<keyword evidence="3" id="KW-1185">Reference proteome</keyword>
<feature type="transmembrane region" description="Helical" evidence="1">
    <location>
        <begin position="20"/>
        <end position="40"/>
    </location>
</feature>
<keyword evidence="1" id="KW-0472">Membrane</keyword>
<sequence>MELHDIQLPNPVSIWPPAPGWWLLFILTVAVLFLLGRTLSRRYQKAADKRSALKISQQLFQRYQSHQDSHVLLNELSKLLRRLAVQRFSKHQVARLHGQAWLAFLDDTLPKSGLFTQGIGQLLGDSRYQPEQAELSQNQMMELQNLVKSWIKAQ</sequence>
<evidence type="ECO:0000313" key="2">
    <source>
        <dbReference type="EMBL" id="SEH07879.1"/>
    </source>
</evidence>
<reference evidence="2 3" key="1">
    <citation type="submission" date="2016-10" db="EMBL/GenBank/DDBJ databases">
        <authorList>
            <person name="de Groot N.N."/>
        </authorList>
    </citation>
    <scope>NUCLEOTIDE SEQUENCE [LARGE SCALE GENOMIC DNA]</scope>
    <source>
        <strain evidence="2">MBHS1</strain>
    </source>
</reference>
<proteinExistence type="predicted"/>
<evidence type="ECO:0000313" key="3">
    <source>
        <dbReference type="Proteomes" id="UP000236724"/>
    </source>
</evidence>
<dbReference type="InterPro" id="IPR025489">
    <property type="entry name" value="DUF4381"/>
</dbReference>
<evidence type="ECO:0000256" key="1">
    <source>
        <dbReference type="SAM" id="Phobius"/>
    </source>
</evidence>
<dbReference type="AlphaFoldDB" id="A0A1H6FEV3"/>